<dbReference type="InterPro" id="IPR027939">
    <property type="entry name" value="NMT1/THI5"/>
</dbReference>
<keyword evidence="1" id="KW-0732">Signal</keyword>
<name>A0ABN5PMY6_9ACTO</name>
<evidence type="ECO:0000256" key="1">
    <source>
        <dbReference type="SAM" id="SignalP"/>
    </source>
</evidence>
<evidence type="ECO:0000313" key="3">
    <source>
        <dbReference type="EMBL" id="AYD89783.1"/>
    </source>
</evidence>
<dbReference type="Pfam" id="PF09084">
    <property type="entry name" value="NMT1"/>
    <property type="match status" value="1"/>
</dbReference>
<organism evidence="3 4">
    <name type="scientific">Actinomyces lilanjuaniae</name>
    <dbReference type="NCBI Taxonomy" id="2321394"/>
    <lineage>
        <taxon>Bacteria</taxon>
        <taxon>Bacillati</taxon>
        <taxon>Actinomycetota</taxon>
        <taxon>Actinomycetes</taxon>
        <taxon>Actinomycetales</taxon>
        <taxon>Actinomycetaceae</taxon>
        <taxon>Actinomyces</taxon>
    </lineage>
</organism>
<dbReference type="InterPro" id="IPR015168">
    <property type="entry name" value="SsuA/THI5"/>
</dbReference>
<gene>
    <name evidence="3" type="ORF">D5R93_06560</name>
</gene>
<dbReference type="Proteomes" id="UP000273001">
    <property type="component" value="Chromosome"/>
</dbReference>
<dbReference type="InterPro" id="IPR006311">
    <property type="entry name" value="TAT_signal"/>
</dbReference>
<feature type="domain" description="SsuA/THI5-like" evidence="2">
    <location>
        <begin position="66"/>
        <end position="274"/>
    </location>
</feature>
<feature type="signal peptide" evidence="1">
    <location>
        <begin position="1"/>
        <end position="33"/>
    </location>
</feature>
<accession>A0ABN5PMY6</accession>
<protein>
    <submittedName>
        <fullName evidence="3">ABC transporter substrate-binding protein</fullName>
    </submittedName>
</protein>
<dbReference type="EMBL" id="CP032514">
    <property type="protein sequence ID" value="AYD89783.1"/>
    <property type="molecule type" value="Genomic_DNA"/>
</dbReference>
<dbReference type="RefSeq" id="WP_119835044.1">
    <property type="nucleotide sequence ID" value="NZ_CP032514.1"/>
</dbReference>
<dbReference type="SUPFAM" id="SSF53850">
    <property type="entry name" value="Periplasmic binding protein-like II"/>
    <property type="match status" value="1"/>
</dbReference>
<reference evidence="3 4" key="1">
    <citation type="submission" date="2018-09" db="EMBL/GenBank/DDBJ databases">
        <authorList>
            <person name="Li J."/>
        </authorList>
    </citation>
    <scope>NUCLEOTIDE SEQUENCE [LARGE SCALE GENOMIC DNA]</scope>
    <source>
        <strain evidence="3 4">2129</strain>
    </source>
</reference>
<dbReference type="PANTHER" id="PTHR31528">
    <property type="entry name" value="4-AMINO-5-HYDROXYMETHYL-2-METHYLPYRIMIDINE PHOSPHATE SYNTHASE THI11-RELATED"/>
    <property type="match status" value="1"/>
</dbReference>
<keyword evidence="4" id="KW-1185">Reference proteome</keyword>
<sequence>MTPDTTLDIIGHPTTRRRLVGTAGLLPAAVALAACADGTTSRSGTGATASAGEGGLVIGLTYTPSIQFAPFYMALAEGHYDPGVSLRHHGASEGLFDALAAGSEQVVVAGADEAVVAASNGSDLVVVGGFYQVHPACIIVAQDSPVSTPADLEGRSIGIPGRFGESWYALQVALDAAGLSEDDLTITEIGYTQQAALVGGRVDAIIGFSNNDAVQIPQAGTPVRTVAVAEEVPLVGASVVTTGAVLDERRDELARLVSASVAGMEAFVDDPDGAVSAARDYVPDLADPSRAAEAREVAVATAELIRPGTDTPVGALSSQSVAQMLGFLETHSLLGSTATEVASVCDPLVQG</sequence>
<proteinExistence type="predicted"/>
<evidence type="ECO:0000259" key="2">
    <source>
        <dbReference type="Pfam" id="PF09084"/>
    </source>
</evidence>
<feature type="chain" id="PRO_5045979941" evidence="1">
    <location>
        <begin position="34"/>
        <end position="351"/>
    </location>
</feature>
<evidence type="ECO:0000313" key="4">
    <source>
        <dbReference type="Proteomes" id="UP000273001"/>
    </source>
</evidence>
<dbReference type="PROSITE" id="PS51318">
    <property type="entry name" value="TAT"/>
    <property type="match status" value="1"/>
</dbReference>
<dbReference type="PANTHER" id="PTHR31528:SF15">
    <property type="entry name" value="RIBOFLAVIN-BINDING PROTEIN RIBY"/>
    <property type="match status" value="1"/>
</dbReference>
<dbReference type="Gene3D" id="3.40.190.10">
    <property type="entry name" value="Periplasmic binding protein-like II"/>
    <property type="match status" value="2"/>
</dbReference>